<dbReference type="Proteomes" id="UP000249390">
    <property type="component" value="Unassembled WGS sequence"/>
</dbReference>
<organism evidence="2 3">
    <name type="scientific">Cuscuta australis</name>
    <dbReference type="NCBI Taxonomy" id="267555"/>
    <lineage>
        <taxon>Eukaryota</taxon>
        <taxon>Viridiplantae</taxon>
        <taxon>Streptophyta</taxon>
        <taxon>Embryophyta</taxon>
        <taxon>Tracheophyta</taxon>
        <taxon>Spermatophyta</taxon>
        <taxon>Magnoliopsida</taxon>
        <taxon>eudicotyledons</taxon>
        <taxon>Gunneridae</taxon>
        <taxon>Pentapetalae</taxon>
        <taxon>asterids</taxon>
        <taxon>lamiids</taxon>
        <taxon>Solanales</taxon>
        <taxon>Convolvulaceae</taxon>
        <taxon>Cuscuteae</taxon>
        <taxon>Cuscuta</taxon>
        <taxon>Cuscuta subgen. Grammica</taxon>
        <taxon>Cuscuta sect. Cleistogrammica</taxon>
    </lineage>
</organism>
<feature type="region of interest" description="Disordered" evidence="1">
    <location>
        <begin position="50"/>
        <end position="79"/>
    </location>
</feature>
<sequence>MERVQRHVPHTNPSYESWGLTVPNMTNQPEGVNAGASPVIAGLLHPRYRDRGTREKSRIAGGQTRANHRGSAAALSSKATGKSCRIPTVQIWENWGVLKLV</sequence>
<proteinExistence type="predicted"/>
<evidence type="ECO:0000313" key="3">
    <source>
        <dbReference type="Proteomes" id="UP000249390"/>
    </source>
</evidence>
<protein>
    <submittedName>
        <fullName evidence="2">Uncharacterized protein</fullName>
    </submittedName>
</protein>
<dbReference type="AlphaFoldDB" id="A0A328DFP2"/>
<name>A0A328DFP2_9ASTE</name>
<gene>
    <name evidence="2" type="ORF">DM860_015666</name>
</gene>
<evidence type="ECO:0000313" key="2">
    <source>
        <dbReference type="EMBL" id="RAL44306.1"/>
    </source>
</evidence>
<feature type="region of interest" description="Disordered" evidence="1">
    <location>
        <begin position="1"/>
        <end position="36"/>
    </location>
</feature>
<dbReference type="EMBL" id="NQVE01000146">
    <property type="protein sequence ID" value="RAL44306.1"/>
    <property type="molecule type" value="Genomic_DNA"/>
</dbReference>
<evidence type="ECO:0000256" key="1">
    <source>
        <dbReference type="SAM" id="MobiDB-lite"/>
    </source>
</evidence>
<keyword evidence="3" id="KW-1185">Reference proteome</keyword>
<reference evidence="2 3" key="1">
    <citation type="submission" date="2018-06" db="EMBL/GenBank/DDBJ databases">
        <title>The Genome of Cuscuta australis (Dodder) Provides Insight into the Evolution of Plant Parasitism.</title>
        <authorList>
            <person name="Liu H."/>
        </authorList>
    </citation>
    <scope>NUCLEOTIDE SEQUENCE [LARGE SCALE GENOMIC DNA]</scope>
    <source>
        <strain evidence="3">cv. Yunnan</strain>
        <tissue evidence="2">Vines</tissue>
    </source>
</reference>
<accession>A0A328DFP2</accession>
<comment type="caution">
    <text evidence="2">The sequence shown here is derived from an EMBL/GenBank/DDBJ whole genome shotgun (WGS) entry which is preliminary data.</text>
</comment>